<reference evidence="4" key="1">
    <citation type="submission" date="2022-11" db="UniProtKB">
        <authorList>
            <consortium name="WormBaseParasite"/>
        </authorList>
    </citation>
    <scope>IDENTIFICATION</scope>
</reference>
<feature type="region of interest" description="Disordered" evidence="1">
    <location>
        <begin position="412"/>
        <end position="455"/>
    </location>
</feature>
<dbReference type="InterPro" id="IPR000210">
    <property type="entry name" value="BTB/POZ_dom"/>
</dbReference>
<dbReference type="WBParaSite" id="Gr19_v10_g9407.t2">
    <property type="protein sequence ID" value="Gr19_v10_g9407.t2"/>
    <property type="gene ID" value="Gr19_v10_g9407"/>
</dbReference>
<keyword evidence="3" id="KW-1185">Reference proteome</keyword>
<evidence type="ECO:0000313" key="3">
    <source>
        <dbReference type="Proteomes" id="UP000887572"/>
    </source>
</evidence>
<feature type="domain" description="BTB" evidence="2">
    <location>
        <begin position="113"/>
        <end position="187"/>
    </location>
</feature>
<feature type="compositionally biased region" description="Basic residues" evidence="1">
    <location>
        <begin position="536"/>
        <end position="547"/>
    </location>
</feature>
<feature type="compositionally biased region" description="Basic and acidic residues" evidence="1">
    <location>
        <begin position="523"/>
        <end position="535"/>
    </location>
</feature>
<dbReference type="SMART" id="SM00225">
    <property type="entry name" value="BTB"/>
    <property type="match status" value="1"/>
</dbReference>
<dbReference type="Pfam" id="PF00651">
    <property type="entry name" value="BTB"/>
    <property type="match status" value="1"/>
</dbReference>
<sequence>MASSWNHLFGGMISQVGFNPAGIAGPPNAQIVSAHQNFEHQQQQQHFSNAPSLVPAGDQGWHRKNSKTRNGKPIQKPGTRHEAKYKCLNSGDMTKSDTLAVRMKRLQSTVNDADVHFLVGKGDEKELLPAHKLILKLSSDVFEAMFRFDAAYARASFGGLTEPVEVPDVEVEAFKAMLSFIYADDLSGLNGDNAIAVLTAAKKYGVVGLIQACVNFPIEKLSDVFFTFDQARFLGEEGFARRCLEYIDANAETLILSKEFMQIDQKLLCEIVVRDQLQISEEIAIWNALLNWASEQCSQNGKKCLAENVRAMLGPAFFAIRFPLIPVGAFSDNIVPSGVLTRDELISVYLYHSHVHRALPEQYPLQFPTRRRAKIEEARNIFAFLNLSMETPSKRRVRAVIEDEEEEEENAKVLRRRRVIHSSSSETEEESPKSASGSSSPSPLRTPMKATTRIQRTIRFQDRYYQDQYDGDELIGVSSGDEDEANFVVPDNEVEEEQSSSISADSDGSGSGGDVESTNVGESAKDGEEREEIIGKRKRKKKQKGGNRKNGDTSAPEVQYVRVSQRIQRKRTEKAEMDDALKRRRRQREEKRGVDTNDSEGNESDVQTVEDVSSSHSTSDDHLSDFIVNDDDDNENEPGSGIAESSREAGTSATTTSAMSRRGGQNTGRDESPGRWRKQHQRPLPIRMMTTNECILQFAGDDEWWTFADELVLRVARIDHCTATDQGYASDVRCQFFKVLLDNDAGTKIELHAWWHQQARIEHELEIGKVYIFYECQVFAVAPCRIHFNEGTVPIVLSFNDKSAIEECRIEPAIVEDGK</sequence>
<feature type="region of interest" description="Disordered" evidence="1">
    <location>
        <begin position="491"/>
        <end position="683"/>
    </location>
</feature>
<dbReference type="PANTHER" id="PTHR45774">
    <property type="entry name" value="BTB/POZ DOMAIN-CONTAINING"/>
    <property type="match status" value="1"/>
</dbReference>
<feature type="region of interest" description="Disordered" evidence="1">
    <location>
        <begin position="38"/>
        <end position="82"/>
    </location>
</feature>
<evidence type="ECO:0000313" key="4">
    <source>
        <dbReference type="WBParaSite" id="Gr19_v10_g9407.t2"/>
    </source>
</evidence>
<name>A0A914ICR0_GLORO</name>
<feature type="compositionally biased region" description="Low complexity" evidence="1">
    <location>
        <begin position="38"/>
        <end position="50"/>
    </location>
</feature>
<dbReference type="SUPFAM" id="SSF54695">
    <property type="entry name" value="POZ domain"/>
    <property type="match status" value="1"/>
</dbReference>
<evidence type="ECO:0000259" key="2">
    <source>
        <dbReference type="PROSITE" id="PS50097"/>
    </source>
</evidence>
<dbReference type="GO" id="GO:0022008">
    <property type="term" value="P:neurogenesis"/>
    <property type="evidence" value="ECO:0007669"/>
    <property type="project" value="TreeGrafter"/>
</dbReference>
<feature type="compositionally biased region" description="Low complexity" evidence="1">
    <location>
        <begin position="433"/>
        <end position="443"/>
    </location>
</feature>
<dbReference type="SMART" id="SM00875">
    <property type="entry name" value="BACK"/>
    <property type="match status" value="1"/>
</dbReference>
<feature type="compositionally biased region" description="Low complexity" evidence="1">
    <location>
        <begin position="648"/>
        <end position="663"/>
    </location>
</feature>
<feature type="compositionally biased region" description="Basic and acidic residues" evidence="1">
    <location>
        <begin position="573"/>
        <end position="595"/>
    </location>
</feature>
<dbReference type="GO" id="GO:0005829">
    <property type="term" value="C:cytosol"/>
    <property type="evidence" value="ECO:0007669"/>
    <property type="project" value="TreeGrafter"/>
</dbReference>
<dbReference type="InterPro" id="IPR011333">
    <property type="entry name" value="SKP1/BTB/POZ_sf"/>
</dbReference>
<feature type="compositionally biased region" description="Low complexity" evidence="1">
    <location>
        <begin position="499"/>
        <end position="508"/>
    </location>
</feature>
<organism evidence="3 4">
    <name type="scientific">Globodera rostochiensis</name>
    <name type="common">Golden nematode worm</name>
    <name type="synonym">Heterodera rostochiensis</name>
    <dbReference type="NCBI Taxonomy" id="31243"/>
    <lineage>
        <taxon>Eukaryota</taxon>
        <taxon>Metazoa</taxon>
        <taxon>Ecdysozoa</taxon>
        <taxon>Nematoda</taxon>
        <taxon>Chromadorea</taxon>
        <taxon>Rhabditida</taxon>
        <taxon>Tylenchina</taxon>
        <taxon>Tylenchomorpha</taxon>
        <taxon>Tylenchoidea</taxon>
        <taxon>Heteroderidae</taxon>
        <taxon>Heteroderinae</taxon>
        <taxon>Globodera</taxon>
    </lineage>
</organism>
<dbReference type="Gene3D" id="3.30.710.10">
    <property type="entry name" value="Potassium Channel Kv1.1, Chain A"/>
    <property type="match status" value="1"/>
</dbReference>
<accession>A0A914ICR0</accession>
<dbReference type="InterPro" id="IPR011705">
    <property type="entry name" value="BACK"/>
</dbReference>
<proteinExistence type="predicted"/>
<dbReference type="Proteomes" id="UP000887572">
    <property type="component" value="Unplaced"/>
</dbReference>
<evidence type="ECO:0000256" key="1">
    <source>
        <dbReference type="SAM" id="MobiDB-lite"/>
    </source>
</evidence>
<dbReference type="Pfam" id="PF07707">
    <property type="entry name" value="BACK"/>
    <property type="match status" value="1"/>
</dbReference>
<dbReference type="Gene3D" id="1.25.40.420">
    <property type="match status" value="1"/>
</dbReference>
<protein>
    <submittedName>
        <fullName evidence="4">BTB domain-containing protein</fullName>
    </submittedName>
</protein>
<dbReference type="PROSITE" id="PS50097">
    <property type="entry name" value="BTB"/>
    <property type="match status" value="1"/>
</dbReference>
<dbReference type="AlphaFoldDB" id="A0A914ICR0"/>
<dbReference type="PANTHER" id="PTHR45774:SF3">
    <property type="entry name" value="BTB (POZ) DOMAIN-CONTAINING 2B-RELATED"/>
    <property type="match status" value="1"/>
</dbReference>